<evidence type="ECO:0000256" key="3">
    <source>
        <dbReference type="ARBA" id="ARBA00023242"/>
    </source>
</evidence>
<evidence type="ECO:0000313" key="7">
    <source>
        <dbReference type="Proteomes" id="UP000826661"/>
    </source>
</evidence>
<dbReference type="CDD" id="cd12148">
    <property type="entry name" value="fungal_TF_MHR"/>
    <property type="match status" value="1"/>
</dbReference>
<dbReference type="GO" id="GO:0005634">
    <property type="term" value="C:nucleus"/>
    <property type="evidence" value="ECO:0007669"/>
    <property type="project" value="UniProtKB-SubCell"/>
</dbReference>
<evidence type="ECO:0000256" key="4">
    <source>
        <dbReference type="SAM" id="MobiDB-lite"/>
    </source>
</evidence>
<comment type="subcellular location">
    <subcellularLocation>
        <location evidence="1">Nucleus</location>
    </subcellularLocation>
</comment>
<name>A0A8G0LMJ3_9HYPO</name>
<dbReference type="SMART" id="SM00066">
    <property type="entry name" value="GAL4"/>
    <property type="match status" value="1"/>
</dbReference>
<reference evidence="6 7" key="1">
    <citation type="journal article" date="2021" name="BMC Genomics">
        <title>Telomere-to-telomere genome assembly of asparaginase-producing Trichoderma simmonsii.</title>
        <authorList>
            <person name="Chung D."/>
            <person name="Kwon Y.M."/>
            <person name="Yang Y."/>
        </authorList>
    </citation>
    <scope>NUCLEOTIDE SEQUENCE [LARGE SCALE GENOMIC DNA]</scope>
    <source>
        <strain evidence="6 7">GH-Sj1</strain>
    </source>
</reference>
<feature type="region of interest" description="Disordered" evidence="4">
    <location>
        <begin position="148"/>
        <end position="171"/>
    </location>
</feature>
<dbReference type="GO" id="GO:0000981">
    <property type="term" value="F:DNA-binding transcription factor activity, RNA polymerase II-specific"/>
    <property type="evidence" value="ECO:0007669"/>
    <property type="project" value="InterPro"/>
</dbReference>
<dbReference type="AlphaFoldDB" id="A0A8G0LMJ3"/>
<dbReference type="EMBL" id="CP075869">
    <property type="protein sequence ID" value="QYT03543.1"/>
    <property type="molecule type" value="Genomic_DNA"/>
</dbReference>
<dbReference type="Pfam" id="PF00172">
    <property type="entry name" value="Zn_clus"/>
    <property type="match status" value="1"/>
</dbReference>
<dbReference type="InterPro" id="IPR001138">
    <property type="entry name" value="Zn2Cys6_DnaBD"/>
</dbReference>
<dbReference type="PANTHER" id="PTHR31001">
    <property type="entry name" value="UNCHARACTERIZED TRANSCRIPTIONAL REGULATORY PROTEIN"/>
    <property type="match status" value="1"/>
</dbReference>
<keyword evidence="3" id="KW-0539">Nucleus</keyword>
<dbReference type="Proteomes" id="UP000826661">
    <property type="component" value="Chromosome VI"/>
</dbReference>
<dbReference type="PROSITE" id="PS50048">
    <property type="entry name" value="ZN2_CY6_FUNGAL_2"/>
    <property type="match status" value="1"/>
</dbReference>
<evidence type="ECO:0000256" key="2">
    <source>
        <dbReference type="ARBA" id="ARBA00022723"/>
    </source>
</evidence>
<accession>A0A8G0LMJ3</accession>
<dbReference type="Gene3D" id="4.10.240.10">
    <property type="entry name" value="Zn(2)-C6 fungal-type DNA-binding domain"/>
    <property type="match status" value="1"/>
</dbReference>
<organism evidence="6 7">
    <name type="scientific">Trichoderma simmonsii</name>
    <dbReference type="NCBI Taxonomy" id="1491479"/>
    <lineage>
        <taxon>Eukaryota</taxon>
        <taxon>Fungi</taxon>
        <taxon>Dikarya</taxon>
        <taxon>Ascomycota</taxon>
        <taxon>Pezizomycotina</taxon>
        <taxon>Sordariomycetes</taxon>
        <taxon>Hypocreomycetidae</taxon>
        <taxon>Hypocreales</taxon>
        <taxon>Hypocreaceae</taxon>
        <taxon>Trichoderma</taxon>
    </lineage>
</organism>
<gene>
    <name evidence="6" type="ORF">H0G86_010492</name>
</gene>
<dbReference type="CDD" id="cd00067">
    <property type="entry name" value="GAL4"/>
    <property type="match status" value="1"/>
</dbReference>
<keyword evidence="2" id="KW-0479">Metal-binding</keyword>
<dbReference type="SMART" id="SM00906">
    <property type="entry name" value="Fungal_trans"/>
    <property type="match status" value="1"/>
</dbReference>
<feature type="domain" description="Zn(2)-C6 fungal-type" evidence="5">
    <location>
        <begin position="18"/>
        <end position="47"/>
    </location>
</feature>
<dbReference type="GO" id="GO:0003677">
    <property type="term" value="F:DNA binding"/>
    <property type="evidence" value="ECO:0007669"/>
    <property type="project" value="InterPro"/>
</dbReference>
<dbReference type="SUPFAM" id="SSF57701">
    <property type="entry name" value="Zn2/Cys6 DNA-binding domain"/>
    <property type="match status" value="1"/>
</dbReference>
<dbReference type="GO" id="GO:0008270">
    <property type="term" value="F:zinc ion binding"/>
    <property type="evidence" value="ECO:0007669"/>
    <property type="project" value="InterPro"/>
</dbReference>
<dbReference type="InterPro" id="IPR036864">
    <property type="entry name" value="Zn2-C6_fun-type_DNA-bd_sf"/>
</dbReference>
<proteinExistence type="predicted"/>
<feature type="region of interest" description="Disordered" evidence="4">
    <location>
        <begin position="46"/>
        <end position="124"/>
    </location>
</feature>
<dbReference type="InterPro" id="IPR007219">
    <property type="entry name" value="XnlR_reg_dom"/>
</dbReference>
<dbReference type="PANTHER" id="PTHR31001:SF85">
    <property type="entry name" value="ZN(II)2CYS6 TRANSCRIPTION FACTOR (EUROFUNG)"/>
    <property type="match status" value="1"/>
</dbReference>
<evidence type="ECO:0000259" key="5">
    <source>
        <dbReference type="PROSITE" id="PS50048"/>
    </source>
</evidence>
<evidence type="ECO:0000256" key="1">
    <source>
        <dbReference type="ARBA" id="ARBA00004123"/>
    </source>
</evidence>
<feature type="compositionally biased region" description="Low complexity" evidence="4">
    <location>
        <begin position="105"/>
        <end position="118"/>
    </location>
</feature>
<protein>
    <submittedName>
        <fullName evidence="6">Fungal_trans domain-containing protein</fullName>
    </submittedName>
</protein>
<evidence type="ECO:0000313" key="6">
    <source>
        <dbReference type="EMBL" id="QYT03543.1"/>
    </source>
</evidence>
<dbReference type="PROSITE" id="PS00463">
    <property type="entry name" value="ZN2_CY6_FUNGAL_1"/>
    <property type="match status" value="1"/>
</dbReference>
<keyword evidence="7" id="KW-1185">Reference proteome</keyword>
<sequence length="721" mass="81245">MGTARNPPLIVPSRPTFACVRCSGRKVKCDRHIPCTACVKHGAECVFQPPPPPRRRRRPGAAGPSIDGREYPQTRLQAQGHSPKESSNPPDTNSRSHLSSREIRGSQSSSSEPSGSVSKTQVIQGRGQSMLIDNSLWSRVVEEFHDPEDALRRSSDDSSDAETLNDDFSFVLGGPPSSRTKLLHPPPQQVHELWRTFVENVDPLSKVVHIPTLEKAFHEAANQVDTVSRSFEALMFAIYSAAVMSLSDVECKERLHEPRKPLRSRLMAATKAALSRANFMSTASLVVLQALVIHIISARDMYEPRALWTLTGVAARLANGMGLDRDGTLLGLPPFETELRRRVWWFLKAQDLQNAELCGLPKFRDVGLSSDSPRRPTNINDIELYPGMPVSPVESGSLTDMTFLAIRYDLLWFADARVAKFRHQGKSLSQWDQDFASGGDKAETDQGVKEIEEHLEKKYLRRCDPSQPLQLMSMLMARAAIDTLRFMTHHPRRWTSINQAPPFERQWVWEVSIRLLEQRDMLQSNPSLNKFAWHAAFTMQWPAFIHVLDSLRANPSTPDAEKAWRLIANTFENNMSMFSDSRKPIHRAVRSLCLKAYDAHKLQRNGVYALQTPAFILKLRQQQEVEKIKRQACSEATTASTGLKYGTISNQEDAAQHEDAGGQNQRFEHVNEHGSEAEHPYTIEDIDLGFLLAGDGSADNRAYQTINWEQWDLFLADSKIN</sequence>
<dbReference type="GO" id="GO:0006351">
    <property type="term" value="P:DNA-templated transcription"/>
    <property type="evidence" value="ECO:0007669"/>
    <property type="project" value="InterPro"/>
</dbReference>
<feature type="compositionally biased region" description="Polar residues" evidence="4">
    <location>
        <begin position="74"/>
        <end position="97"/>
    </location>
</feature>
<dbReference type="Pfam" id="PF04082">
    <property type="entry name" value="Fungal_trans"/>
    <property type="match status" value="1"/>
</dbReference>
<dbReference type="InterPro" id="IPR050613">
    <property type="entry name" value="Sec_Metabolite_Reg"/>
</dbReference>